<evidence type="ECO:0000313" key="2">
    <source>
        <dbReference type="Proteomes" id="UP001230654"/>
    </source>
</evidence>
<gene>
    <name evidence="1" type="ORF">QF030_000623</name>
</gene>
<sequence>MTAEFDACLLSDHSLWGRVGIFVHHEEQERRFHAGLDPMTGEPGPHAGMFD</sequence>
<evidence type="ECO:0000313" key="1">
    <source>
        <dbReference type="EMBL" id="MDQ0578445.1"/>
    </source>
</evidence>
<comment type="caution">
    <text evidence="1">The sequence shown here is derived from an EMBL/GenBank/DDBJ whole genome shotgun (WGS) entry which is preliminary data.</text>
</comment>
<proteinExistence type="predicted"/>
<protein>
    <submittedName>
        <fullName evidence="1">Uncharacterized protein</fullName>
    </submittedName>
</protein>
<organism evidence="1 2">
    <name type="scientific">Streptomyces rishiriensis</name>
    <dbReference type="NCBI Taxonomy" id="68264"/>
    <lineage>
        <taxon>Bacteria</taxon>
        <taxon>Bacillati</taxon>
        <taxon>Actinomycetota</taxon>
        <taxon>Actinomycetes</taxon>
        <taxon>Kitasatosporales</taxon>
        <taxon>Streptomycetaceae</taxon>
        <taxon>Streptomyces</taxon>
    </lineage>
</organism>
<keyword evidence="2" id="KW-1185">Reference proteome</keyword>
<dbReference type="RefSeq" id="WP_307161068.1">
    <property type="nucleotide sequence ID" value="NZ_JAUSWV010000002.1"/>
</dbReference>
<name>A0ABU0NHA0_STRRH</name>
<dbReference type="Proteomes" id="UP001230654">
    <property type="component" value="Unassembled WGS sequence"/>
</dbReference>
<accession>A0ABU0NHA0</accession>
<dbReference type="EMBL" id="JAUSWV010000002">
    <property type="protein sequence ID" value="MDQ0578445.1"/>
    <property type="molecule type" value="Genomic_DNA"/>
</dbReference>
<reference evidence="1 2" key="1">
    <citation type="submission" date="2023-07" db="EMBL/GenBank/DDBJ databases">
        <title>Comparative genomics of wheat-associated soil bacteria to identify genetic determinants of phenazine resistance.</title>
        <authorList>
            <person name="Mouncey N."/>
        </authorList>
    </citation>
    <scope>NUCLEOTIDE SEQUENCE [LARGE SCALE GENOMIC DNA]</scope>
    <source>
        <strain evidence="1 2">B2I6</strain>
    </source>
</reference>